<dbReference type="Proteomes" id="UP000019151">
    <property type="component" value="Plasmid 1"/>
</dbReference>
<keyword evidence="1" id="KW-0614">Plasmid</keyword>
<organism evidence="1 3">
    <name type="scientific">Gemmatirosa kalamazoonensis</name>
    <dbReference type="NCBI Taxonomy" id="861299"/>
    <lineage>
        <taxon>Bacteria</taxon>
        <taxon>Pseudomonadati</taxon>
        <taxon>Gemmatimonadota</taxon>
        <taxon>Gemmatimonadia</taxon>
        <taxon>Gemmatimonadales</taxon>
        <taxon>Gemmatimonadaceae</taxon>
        <taxon>Gemmatirosa</taxon>
    </lineage>
</organism>
<dbReference type="HOGENOM" id="CLU_054184_0_0_0"/>
<accession>W0RNL9</accession>
<name>W0RNL9_9BACT</name>
<dbReference type="EMBL" id="CP007129">
    <property type="protein sequence ID" value="AHG92160.1"/>
    <property type="molecule type" value="Genomic_DNA"/>
</dbReference>
<dbReference type="PATRIC" id="fig|861299.3.peg.4613"/>
<proteinExistence type="predicted"/>
<reference evidence="1 3" key="2">
    <citation type="journal article" date="2014" name="Genome Announc.">
        <title>Genome Sequence and Methylome of Soil Bacterium Gemmatirosa kalamazoonensis KBS708T, a Member of the Rarely Cultivated Gemmatimonadetes Phylum.</title>
        <authorList>
            <person name="Debruyn J.M."/>
            <person name="Radosevich M."/>
            <person name="Wommack K.E."/>
            <person name="Polson S.W."/>
            <person name="Hauser L.J."/>
            <person name="Fawaz M.N."/>
            <person name="Korlach J."/>
            <person name="Tsai Y.C."/>
        </authorList>
    </citation>
    <scope>NUCLEOTIDE SEQUENCE [LARGE SCALE GENOMIC DNA]</scope>
    <source>
        <strain evidence="1 3">KBS708</strain>
        <plasmid evidence="1">1</plasmid>
        <plasmid evidence="3">Plasmid 1</plasmid>
    </source>
</reference>
<dbReference type="RefSeq" id="WP_025413515.1">
    <property type="nucleotide sequence ID" value="NZ_CP007129.1"/>
</dbReference>
<geneLocation type="plasmid" evidence="1 3">
    <name>1</name>
</geneLocation>
<dbReference type="EMBL" id="CP007129">
    <property type="protein sequence ID" value="AHG92092.1"/>
    <property type="molecule type" value="Genomic_DNA"/>
</dbReference>
<dbReference type="OrthoDB" id="9787478at2"/>
<dbReference type="InterPro" id="IPR011101">
    <property type="entry name" value="DUF5131"/>
</dbReference>
<sequence length="353" mass="39065">MGDRTGIEWTDATWNPIRGCSRVSEGCRHCYAETVAARFSGAGQPYEGLARRTSSGEARWTGEVRFIPEHLADPLRWQRPRRVFVNSMSDLFHDGVTDEQLAAIFAVMALAERHVFQVLTKRPARMQTWCATLRERYGSQLGAAELLTGTFLGQAFSLAQVNAVAERFARGALPNVWLGVSVEDQAAADARIHLLLDTPAAVRFLSMEPLLGPVDLGAVRKYVADQSFITFDARDRHGLHQWTDAGVDWVIVGGESGPRARPMHPAWARALRDQCACAGVPFFFKQWGEWIADDADPRVLEAAIAHNAAHQYVTDPTCGHARMMFRLGKVRAGRELDGRTWDEMPASPVAVGV</sequence>
<keyword evidence="3" id="KW-1185">Reference proteome</keyword>
<gene>
    <name evidence="1" type="ORF">J421_4557</name>
    <name evidence="2" type="ORF">J421_4625</name>
</gene>
<dbReference type="KEGG" id="gba:J421_4557"/>
<dbReference type="InParanoid" id="W0RNL9"/>
<dbReference type="Pfam" id="PF07505">
    <property type="entry name" value="DUF5131"/>
    <property type="match status" value="1"/>
</dbReference>
<dbReference type="KEGG" id="gba:J421_4625"/>
<dbReference type="AlphaFoldDB" id="W0RNL9"/>
<evidence type="ECO:0000313" key="3">
    <source>
        <dbReference type="Proteomes" id="UP000019151"/>
    </source>
</evidence>
<reference evidence="1" key="1">
    <citation type="submission" date="2013-12" db="EMBL/GenBank/DDBJ databases">
        <authorList>
            <person name="DeBruyn J.M."/>
            <person name="Radosevich M."/>
            <person name="Wommack K.Eric."/>
            <person name="Polson S."/>
            <person name="Hauser L.J."/>
            <person name="Fawaz M.N."/>
            <person name="Korlach J."/>
            <person name="Tsai Y.-C."/>
        </authorList>
    </citation>
    <scope>NUCLEOTIDE SEQUENCE</scope>
    <source>
        <strain evidence="1">KBS708</strain>
        <plasmid evidence="1">1</plasmid>
    </source>
</reference>
<evidence type="ECO:0000313" key="1">
    <source>
        <dbReference type="EMBL" id="AHG92092.1"/>
    </source>
</evidence>
<evidence type="ECO:0000313" key="2">
    <source>
        <dbReference type="EMBL" id="AHG92160.1"/>
    </source>
</evidence>
<protein>
    <submittedName>
        <fullName evidence="1">Gp37Gp68 family protein</fullName>
    </submittedName>
</protein>